<organism evidence="2 3">
    <name type="scientific">Lophiostoma macrostomum CBS 122681</name>
    <dbReference type="NCBI Taxonomy" id="1314788"/>
    <lineage>
        <taxon>Eukaryota</taxon>
        <taxon>Fungi</taxon>
        <taxon>Dikarya</taxon>
        <taxon>Ascomycota</taxon>
        <taxon>Pezizomycotina</taxon>
        <taxon>Dothideomycetes</taxon>
        <taxon>Pleosporomycetidae</taxon>
        <taxon>Pleosporales</taxon>
        <taxon>Lophiostomataceae</taxon>
        <taxon>Lophiostoma</taxon>
    </lineage>
</organism>
<dbReference type="AlphaFoldDB" id="A0A6A6SXH8"/>
<dbReference type="EMBL" id="MU004432">
    <property type="protein sequence ID" value="KAF2651188.1"/>
    <property type="molecule type" value="Genomic_DNA"/>
</dbReference>
<protein>
    <recommendedName>
        <fullName evidence="4">Small secreted protein</fullName>
    </recommendedName>
</protein>
<reference evidence="2" key="1">
    <citation type="journal article" date="2020" name="Stud. Mycol.">
        <title>101 Dothideomycetes genomes: a test case for predicting lifestyles and emergence of pathogens.</title>
        <authorList>
            <person name="Haridas S."/>
            <person name="Albert R."/>
            <person name="Binder M."/>
            <person name="Bloem J."/>
            <person name="Labutti K."/>
            <person name="Salamov A."/>
            <person name="Andreopoulos B."/>
            <person name="Baker S."/>
            <person name="Barry K."/>
            <person name="Bills G."/>
            <person name="Bluhm B."/>
            <person name="Cannon C."/>
            <person name="Castanera R."/>
            <person name="Culley D."/>
            <person name="Daum C."/>
            <person name="Ezra D."/>
            <person name="Gonzalez J."/>
            <person name="Henrissat B."/>
            <person name="Kuo A."/>
            <person name="Liang C."/>
            <person name="Lipzen A."/>
            <person name="Lutzoni F."/>
            <person name="Magnuson J."/>
            <person name="Mondo S."/>
            <person name="Nolan M."/>
            <person name="Ohm R."/>
            <person name="Pangilinan J."/>
            <person name="Park H.-J."/>
            <person name="Ramirez L."/>
            <person name="Alfaro M."/>
            <person name="Sun H."/>
            <person name="Tritt A."/>
            <person name="Yoshinaga Y."/>
            <person name="Zwiers L.-H."/>
            <person name="Turgeon B."/>
            <person name="Goodwin S."/>
            <person name="Spatafora J."/>
            <person name="Crous P."/>
            <person name="Grigoriev I."/>
        </authorList>
    </citation>
    <scope>NUCLEOTIDE SEQUENCE</scope>
    <source>
        <strain evidence="2">CBS 122681</strain>
    </source>
</reference>
<evidence type="ECO:0008006" key="4">
    <source>
        <dbReference type="Google" id="ProtNLM"/>
    </source>
</evidence>
<dbReference type="Proteomes" id="UP000799324">
    <property type="component" value="Unassembled WGS sequence"/>
</dbReference>
<dbReference type="PANTHER" id="PTHR38849">
    <property type="entry name" value="SMALL SECRETED PROTEIN"/>
    <property type="match status" value="1"/>
</dbReference>
<keyword evidence="1" id="KW-0732">Signal</keyword>
<dbReference type="OrthoDB" id="2151417at2759"/>
<feature type="chain" id="PRO_5025633998" description="Small secreted protein" evidence="1">
    <location>
        <begin position="19"/>
        <end position="177"/>
    </location>
</feature>
<evidence type="ECO:0000313" key="2">
    <source>
        <dbReference type="EMBL" id="KAF2651188.1"/>
    </source>
</evidence>
<gene>
    <name evidence="2" type="ORF">K491DRAFT_782050</name>
</gene>
<dbReference type="PANTHER" id="PTHR38849:SF1">
    <property type="entry name" value="SMALL SECRETED PROTEIN"/>
    <property type="match status" value="1"/>
</dbReference>
<evidence type="ECO:0000256" key="1">
    <source>
        <dbReference type="SAM" id="SignalP"/>
    </source>
</evidence>
<name>A0A6A6SXH8_9PLEO</name>
<sequence length="177" mass="18388">MRFSTSFLLSGLLATCLAAPVTEQKRKNGTASAAASGASVLTVRSYADFQISDGVAGNAMAEVMAKFPIDVNNLASVSSADQKVISDARQVAESAETDAFNPAIDAASGDAATALQNGKIKNKVLKLCLEVMDLKITQAQGTDNQAKIDQEQTKLDTNIALDAKAAGQTSQSVQFDG</sequence>
<proteinExistence type="predicted"/>
<keyword evidence="3" id="KW-1185">Reference proteome</keyword>
<accession>A0A6A6SXH8</accession>
<feature type="signal peptide" evidence="1">
    <location>
        <begin position="1"/>
        <end position="18"/>
    </location>
</feature>
<evidence type="ECO:0000313" key="3">
    <source>
        <dbReference type="Proteomes" id="UP000799324"/>
    </source>
</evidence>